<evidence type="ECO:0000256" key="1">
    <source>
        <dbReference type="SAM" id="MobiDB-lite"/>
    </source>
</evidence>
<evidence type="ECO:0000313" key="3">
    <source>
        <dbReference type="EMBL" id="MBD7969059.1"/>
    </source>
</evidence>
<reference evidence="3 4" key="1">
    <citation type="submission" date="2020-08" db="EMBL/GenBank/DDBJ databases">
        <title>A Genomic Blueprint of the Chicken Gut Microbiome.</title>
        <authorList>
            <person name="Gilroy R."/>
            <person name="Ravi A."/>
            <person name="Getino M."/>
            <person name="Pursley I."/>
            <person name="Horton D.L."/>
            <person name="Alikhan N.-F."/>
            <person name="Baker D."/>
            <person name="Gharbi K."/>
            <person name="Hall N."/>
            <person name="Watson M."/>
            <person name="Adriaenssens E.M."/>
            <person name="Foster-Nyarko E."/>
            <person name="Jarju S."/>
            <person name="Secka A."/>
            <person name="Antonio M."/>
            <person name="Oren A."/>
            <person name="Chaudhuri R."/>
            <person name="La Ragione R.M."/>
            <person name="Hildebrand F."/>
            <person name="Pallen M.J."/>
        </authorList>
    </citation>
    <scope>NUCLEOTIDE SEQUENCE [LARGE SCALE GENOMIC DNA]</scope>
    <source>
        <strain evidence="3 4">Sa2BVA9</strain>
    </source>
</reference>
<keyword evidence="4" id="KW-1185">Reference proteome</keyword>
<evidence type="ECO:0000256" key="2">
    <source>
        <dbReference type="SAM" id="Phobius"/>
    </source>
</evidence>
<evidence type="ECO:0000313" key="4">
    <source>
        <dbReference type="Proteomes" id="UP000608071"/>
    </source>
</evidence>
<dbReference type="EMBL" id="JACSQL010000005">
    <property type="protein sequence ID" value="MBD7969059.1"/>
    <property type="molecule type" value="Genomic_DNA"/>
</dbReference>
<protein>
    <submittedName>
        <fullName evidence="3">Uncharacterized protein</fullName>
    </submittedName>
</protein>
<dbReference type="RefSeq" id="WP_191800691.1">
    <property type="nucleotide sequence ID" value="NZ_JACSQL010000005.1"/>
</dbReference>
<keyword evidence="2" id="KW-0812">Transmembrane</keyword>
<keyword evidence="2" id="KW-1133">Transmembrane helix</keyword>
<proteinExistence type="predicted"/>
<dbReference type="Proteomes" id="UP000608071">
    <property type="component" value="Unassembled WGS sequence"/>
</dbReference>
<sequence>MNTLRSLLSRWTCWLTFLSIVDDYVQWDTKHLGLFLTGPINMKLHFNYGDPVDIYIHYVVHLFTWITIGLILDGLTNYIRNWRKQNRNEATSPQKKHSGNSKFPSLHKTNR</sequence>
<name>A0ABR8T182_9BACL</name>
<accession>A0ABR8T182</accession>
<comment type="caution">
    <text evidence="3">The sequence shown here is derived from an EMBL/GenBank/DDBJ whole genome shotgun (WGS) entry which is preliminary data.</text>
</comment>
<keyword evidence="2" id="KW-0472">Membrane</keyword>
<feature type="region of interest" description="Disordered" evidence="1">
    <location>
        <begin position="87"/>
        <end position="111"/>
    </location>
</feature>
<gene>
    <name evidence="3" type="ORF">H9647_13360</name>
</gene>
<organism evidence="3 4">
    <name type="scientific">Paenibacillus gallinarum</name>
    <dbReference type="NCBI Taxonomy" id="2762232"/>
    <lineage>
        <taxon>Bacteria</taxon>
        <taxon>Bacillati</taxon>
        <taxon>Bacillota</taxon>
        <taxon>Bacilli</taxon>
        <taxon>Bacillales</taxon>
        <taxon>Paenibacillaceae</taxon>
        <taxon>Paenibacillus</taxon>
    </lineage>
</organism>
<feature type="transmembrane region" description="Helical" evidence="2">
    <location>
        <begin position="54"/>
        <end position="75"/>
    </location>
</feature>